<dbReference type="InterPro" id="IPR049328">
    <property type="entry name" value="TM_ErbB1"/>
</dbReference>
<keyword evidence="2" id="KW-0547">Nucleotide-binding</keyword>
<feature type="compositionally biased region" description="Polar residues" evidence="4">
    <location>
        <begin position="193"/>
        <end position="220"/>
    </location>
</feature>
<keyword evidence="9" id="KW-1185">Reference proteome</keyword>
<feature type="compositionally biased region" description="Low complexity" evidence="4">
    <location>
        <begin position="256"/>
        <end position="266"/>
    </location>
</feature>
<dbReference type="Proteomes" id="UP001498398">
    <property type="component" value="Unassembled WGS sequence"/>
</dbReference>
<keyword evidence="1" id="KW-0597">Phosphoprotein</keyword>
<feature type="signal peptide" evidence="6">
    <location>
        <begin position="1"/>
        <end position="38"/>
    </location>
</feature>
<proteinExistence type="predicted"/>
<dbReference type="Pfam" id="PF21314">
    <property type="entry name" value="TM_ErbB1"/>
    <property type="match status" value="1"/>
</dbReference>
<evidence type="ECO:0000313" key="9">
    <source>
        <dbReference type="Proteomes" id="UP001498398"/>
    </source>
</evidence>
<evidence type="ECO:0000256" key="1">
    <source>
        <dbReference type="ARBA" id="ARBA00022553"/>
    </source>
</evidence>
<evidence type="ECO:0000256" key="2">
    <source>
        <dbReference type="ARBA" id="ARBA00022741"/>
    </source>
</evidence>
<evidence type="ECO:0000259" key="7">
    <source>
        <dbReference type="Pfam" id="PF21314"/>
    </source>
</evidence>
<feature type="region of interest" description="Disordered" evidence="4">
    <location>
        <begin position="193"/>
        <end position="283"/>
    </location>
</feature>
<keyword evidence="5" id="KW-0812">Transmembrane</keyword>
<evidence type="ECO:0000256" key="4">
    <source>
        <dbReference type="SAM" id="MobiDB-lite"/>
    </source>
</evidence>
<protein>
    <recommendedName>
        <fullName evidence="7">Epidermal growth factor receptor-like transmembrane-juxtamembrane segment domain-containing protein</fullName>
    </recommendedName>
</protein>
<comment type="caution">
    <text evidence="8">The sequence shown here is derived from an EMBL/GenBank/DDBJ whole genome shotgun (WGS) entry which is preliminary data.</text>
</comment>
<keyword evidence="5" id="KW-1133">Transmembrane helix</keyword>
<evidence type="ECO:0000256" key="6">
    <source>
        <dbReference type="SAM" id="SignalP"/>
    </source>
</evidence>
<accession>A0ABR1JC71</accession>
<feature type="domain" description="Epidermal growth factor receptor-like transmembrane-juxtamembrane segment" evidence="7">
    <location>
        <begin position="329"/>
        <end position="357"/>
    </location>
</feature>
<feature type="compositionally biased region" description="Polar residues" evidence="4">
    <location>
        <begin position="267"/>
        <end position="283"/>
    </location>
</feature>
<reference evidence="8 9" key="1">
    <citation type="submission" date="2024-01" db="EMBL/GenBank/DDBJ databases">
        <title>A draft genome for the cacao thread blight pathogen Marasmiellus scandens.</title>
        <authorList>
            <person name="Baruah I.K."/>
            <person name="Leung J."/>
            <person name="Bukari Y."/>
            <person name="Amoako-Attah I."/>
            <person name="Meinhardt L.W."/>
            <person name="Bailey B.A."/>
            <person name="Cohen S.P."/>
        </authorList>
    </citation>
    <scope>NUCLEOTIDE SEQUENCE [LARGE SCALE GENOMIC DNA]</scope>
    <source>
        <strain evidence="8 9">GH-19</strain>
    </source>
</reference>
<feature type="chain" id="PRO_5047010694" description="Epidermal growth factor receptor-like transmembrane-juxtamembrane segment domain-containing protein" evidence="6">
    <location>
        <begin position="39"/>
        <end position="500"/>
    </location>
</feature>
<sequence>MAHFIPFHLLHSFIITGSLRSKITSLAFISLAIVGVNAESHTITFDNRCGFGTPHLLQATTSVSTGEDFTVDGPFTSGFAFLQTGDCGTNGENCMLIEITLMNPNSITAGLASSADITLISPHSFNVPAGFAFFNGCDGVGQACSNPSCPSAFHSPSDNQVVTVCQSKDVNLAIIFCPDGKGVSTTASASITDIGSNTRSTNPTNTIEPGPNTSSAQSIITGDGVTDSHTTQTDSGANGDSAIPSQTESGNNVRTSISTDSSGNSSAELTTGNPTQTRSGFDGSTTVLELTDAVGHTIYSTETFSNLASTNSVDLNQQSQGNRQDTAVIAGSVVGGIVGLALLLLIAFLCLRRQMHQENQQLTKPVEPYDLKPEINFPIAESPAYTSPTQYPNQKSQHKQQSLISMEEALSPILSGSPAPTSQSMPMPTERQIQLQSQADDLRDQVSQLGSASITSIAEVSEMQATIDRLMAHIRMLESQLTSDWAMGLTDDPPPIYTVM</sequence>
<feature type="transmembrane region" description="Helical" evidence="5">
    <location>
        <begin position="327"/>
        <end position="351"/>
    </location>
</feature>
<evidence type="ECO:0000313" key="8">
    <source>
        <dbReference type="EMBL" id="KAK7457805.1"/>
    </source>
</evidence>
<keyword evidence="3" id="KW-0067">ATP-binding</keyword>
<name>A0ABR1JC71_9AGAR</name>
<keyword evidence="5" id="KW-0472">Membrane</keyword>
<dbReference type="EMBL" id="JBANRG010000019">
    <property type="protein sequence ID" value="KAK7457805.1"/>
    <property type="molecule type" value="Genomic_DNA"/>
</dbReference>
<feature type="compositionally biased region" description="Polar residues" evidence="4">
    <location>
        <begin position="227"/>
        <end position="255"/>
    </location>
</feature>
<keyword evidence="6" id="KW-0732">Signal</keyword>
<dbReference type="InterPro" id="IPR037176">
    <property type="entry name" value="Osmotin/thaumatin-like_sf"/>
</dbReference>
<dbReference type="SUPFAM" id="SSF49870">
    <property type="entry name" value="Osmotin, thaumatin-like protein"/>
    <property type="match status" value="1"/>
</dbReference>
<evidence type="ECO:0000256" key="5">
    <source>
        <dbReference type="SAM" id="Phobius"/>
    </source>
</evidence>
<organism evidence="8 9">
    <name type="scientific">Marasmiellus scandens</name>
    <dbReference type="NCBI Taxonomy" id="2682957"/>
    <lineage>
        <taxon>Eukaryota</taxon>
        <taxon>Fungi</taxon>
        <taxon>Dikarya</taxon>
        <taxon>Basidiomycota</taxon>
        <taxon>Agaricomycotina</taxon>
        <taxon>Agaricomycetes</taxon>
        <taxon>Agaricomycetidae</taxon>
        <taxon>Agaricales</taxon>
        <taxon>Marasmiineae</taxon>
        <taxon>Omphalotaceae</taxon>
        <taxon>Marasmiellus</taxon>
    </lineage>
</organism>
<gene>
    <name evidence="8" type="ORF">VKT23_010147</name>
</gene>
<evidence type="ECO:0000256" key="3">
    <source>
        <dbReference type="ARBA" id="ARBA00022840"/>
    </source>
</evidence>